<accession>A0A7V7FWV2</accession>
<dbReference type="Proteomes" id="UP000486760">
    <property type="component" value="Unassembled WGS sequence"/>
</dbReference>
<gene>
    <name evidence="1" type="ORF">F0A17_18265</name>
</gene>
<dbReference type="SUPFAM" id="SSF53448">
    <property type="entry name" value="Nucleotide-diphospho-sugar transferases"/>
    <property type="match status" value="1"/>
</dbReference>
<evidence type="ECO:0000313" key="2">
    <source>
        <dbReference type="Proteomes" id="UP000486760"/>
    </source>
</evidence>
<keyword evidence="2" id="KW-1185">Reference proteome</keyword>
<protein>
    <recommendedName>
        <fullName evidence="3">Glycosyltransferase</fullName>
    </recommendedName>
</protein>
<dbReference type="RefSeq" id="WP_149329787.1">
    <property type="nucleotide sequence ID" value="NZ_VTPY01000007.1"/>
</dbReference>
<dbReference type="EMBL" id="VTPY01000007">
    <property type="protein sequence ID" value="KAA0010405.1"/>
    <property type="molecule type" value="Genomic_DNA"/>
</dbReference>
<proteinExistence type="predicted"/>
<reference evidence="1 2" key="1">
    <citation type="submission" date="2019-08" db="EMBL/GenBank/DDBJ databases">
        <title>Bioinformatics analysis of the strain L3 and L5.</title>
        <authorList>
            <person name="Li X."/>
        </authorList>
    </citation>
    <scope>NUCLEOTIDE SEQUENCE [LARGE SCALE GENOMIC DNA]</scope>
    <source>
        <strain evidence="1 2">L5</strain>
    </source>
</reference>
<evidence type="ECO:0000313" key="1">
    <source>
        <dbReference type="EMBL" id="KAA0010405.1"/>
    </source>
</evidence>
<sequence length="180" mass="20242">MLLSSVLLDARTAGAQLPRHLAMLQRASKQWYGSHELLVVDDTGDARLPALTRRHEAMLIHCSGVSLGSRLNVAVAVSRGDVLLFPGLGPRRAVDWLSHRLRTADEAGAWDAAVLRTPRQGRLRHWWHRLQRTSPLDTFWVARDWFERIGGLDPKLDAEALPELLHRLRACQARVTIESA</sequence>
<dbReference type="AlphaFoldDB" id="A0A7V7FWV2"/>
<organism evidence="1 2">
    <name type="scientific">Billgrantia pellis</name>
    <dbReference type="NCBI Taxonomy" id="2606936"/>
    <lineage>
        <taxon>Bacteria</taxon>
        <taxon>Pseudomonadati</taxon>
        <taxon>Pseudomonadota</taxon>
        <taxon>Gammaproteobacteria</taxon>
        <taxon>Oceanospirillales</taxon>
        <taxon>Halomonadaceae</taxon>
        <taxon>Billgrantia</taxon>
    </lineage>
</organism>
<dbReference type="InterPro" id="IPR029044">
    <property type="entry name" value="Nucleotide-diphossugar_trans"/>
</dbReference>
<comment type="caution">
    <text evidence="1">The sequence shown here is derived from an EMBL/GenBank/DDBJ whole genome shotgun (WGS) entry which is preliminary data.</text>
</comment>
<evidence type="ECO:0008006" key="3">
    <source>
        <dbReference type="Google" id="ProtNLM"/>
    </source>
</evidence>
<name>A0A7V7FWV2_9GAMM</name>